<dbReference type="KEGG" id="paqt:E8L99_16855"/>
<sequence length="454" mass="49226">MSSHSITRPLGQRIRPLGLAAALLLSAPLPAAAQASLPPCSMGDRDFRDDATLAAARHMSQRHISLSPLTCQTVENQVHPLGSSELQVLRAKVFESASEGQGVQQSVNLIVLTRRSQGQEMVLARFLVPYDVSRDEPYFFPMVNKVGDGFVLQLGERIRTAYRITGENVTPFDSHAWAGDAGIAAGSRWVAGQVRRVDFMQMIGFLSVFRSGSDDPATPGSAFDTGKAVQVALAFEGDRLVGREPTVVESQFIQDVEDWTAMVESQEEARKARRRLPPRTEPCEISGWSVDADPAGLNVRAEPSARSRVVGIVPPAWVAPGRDGDAGQTYRAEFRIAGYRDGWFLIRSIKAPGAEYGERYPRSRPQPHRGQGWVSARMVGAALANANLPVGQLLQAPSRHAAVRPVRRTNGEPAGAGDVIQRLHACSGGFGLIEIEGVRGWWSGLCSNQVTNCS</sequence>
<evidence type="ECO:0008006" key="4">
    <source>
        <dbReference type="Google" id="ProtNLM"/>
    </source>
</evidence>
<proteinExistence type="predicted"/>
<feature type="signal peptide" evidence="1">
    <location>
        <begin position="1"/>
        <end position="31"/>
    </location>
</feature>
<evidence type="ECO:0000313" key="3">
    <source>
        <dbReference type="Proteomes" id="UP000298588"/>
    </source>
</evidence>
<name>A0A4D7QQX8_9HYPH</name>
<evidence type="ECO:0000313" key="2">
    <source>
        <dbReference type="EMBL" id="QCK87307.1"/>
    </source>
</evidence>
<protein>
    <recommendedName>
        <fullName evidence="4">SH3 domain-containing protein</fullName>
    </recommendedName>
</protein>
<feature type="chain" id="PRO_5020285486" description="SH3 domain-containing protein" evidence="1">
    <location>
        <begin position="32"/>
        <end position="454"/>
    </location>
</feature>
<keyword evidence="3" id="KW-1185">Reference proteome</keyword>
<dbReference type="OrthoDB" id="7596208at2"/>
<evidence type="ECO:0000256" key="1">
    <source>
        <dbReference type="SAM" id="SignalP"/>
    </source>
</evidence>
<dbReference type="EMBL" id="CP039865">
    <property type="protein sequence ID" value="QCK87307.1"/>
    <property type="molecule type" value="Genomic_DNA"/>
</dbReference>
<dbReference type="AlphaFoldDB" id="A0A4D7QQX8"/>
<accession>A0A4D7QQX8</accession>
<dbReference type="RefSeq" id="WP_137100636.1">
    <property type="nucleotide sequence ID" value="NZ_CP039865.1"/>
</dbReference>
<reference evidence="2 3" key="1">
    <citation type="submission" date="2019-04" db="EMBL/GenBank/DDBJ databases">
        <title>Phreatobacter aquaticus sp. nov.</title>
        <authorList>
            <person name="Choi A."/>
            <person name="Baek K."/>
        </authorList>
    </citation>
    <scope>NUCLEOTIDE SEQUENCE [LARGE SCALE GENOMIC DNA]</scope>
    <source>
        <strain evidence="2 3">NMCR1094</strain>
    </source>
</reference>
<dbReference type="Proteomes" id="UP000298588">
    <property type="component" value="Chromosome"/>
</dbReference>
<organism evidence="2 3">
    <name type="scientific">Phreatobacter aquaticus</name>
    <dbReference type="NCBI Taxonomy" id="2570229"/>
    <lineage>
        <taxon>Bacteria</taxon>
        <taxon>Pseudomonadati</taxon>
        <taxon>Pseudomonadota</taxon>
        <taxon>Alphaproteobacteria</taxon>
        <taxon>Hyphomicrobiales</taxon>
        <taxon>Phreatobacteraceae</taxon>
        <taxon>Phreatobacter</taxon>
    </lineage>
</organism>
<keyword evidence="1" id="KW-0732">Signal</keyword>
<gene>
    <name evidence="2" type="ORF">E8L99_16855</name>
</gene>